<keyword evidence="2" id="KW-1185">Reference proteome</keyword>
<accession>A0AAD9XKW7</accession>
<name>A0AAD9XKW7_9ROSI</name>
<dbReference type="EMBL" id="JANJYI010000002">
    <property type="protein sequence ID" value="KAK2661399.1"/>
    <property type="molecule type" value="Genomic_DNA"/>
</dbReference>
<proteinExistence type="predicted"/>
<evidence type="ECO:0000313" key="1">
    <source>
        <dbReference type="EMBL" id="KAK2661399.1"/>
    </source>
</evidence>
<reference evidence="1" key="1">
    <citation type="journal article" date="2023" name="Plant J.">
        <title>Genome sequences and population genomics provide insights into the demographic history, inbreeding, and mutation load of two 'living fossil' tree species of Dipteronia.</title>
        <authorList>
            <person name="Feng Y."/>
            <person name="Comes H.P."/>
            <person name="Chen J."/>
            <person name="Zhu S."/>
            <person name="Lu R."/>
            <person name="Zhang X."/>
            <person name="Li P."/>
            <person name="Qiu J."/>
            <person name="Olsen K.M."/>
            <person name="Qiu Y."/>
        </authorList>
    </citation>
    <scope>NUCLEOTIDE SEQUENCE</scope>
    <source>
        <strain evidence="1">KIB01</strain>
    </source>
</reference>
<protein>
    <submittedName>
        <fullName evidence="1">Uncharacterized protein</fullName>
    </submittedName>
</protein>
<gene>
    <name evidence="1" type="ORF">Ddye_007932</name>
</gene>
<organism evidence="1 2">
    <name type="scientific">Dipteronia dyeriana</name>
    <dbReference type="NCBI Taxonomy" id="168575"/>
    <lineage>
        <taxon>Eukaryota</taxon>
        <taxon>Viridiplantae</taxon>
        <taxon>Streptophyta</taxon>
        <taxon>Embryophyta</taxon>
        <taxon>Tracheophyta</taxon>
        <taxon>Spermatophyta</taxon>
        <taxon>Magnoliopsida</taxon>
        <taxon>eudicotyledons</taxon>
        <taxon>Gunneridae</taxon>
        <taxon>Pentapetalae</taxon>
        <taxon>rosids</taxon>
        <taxon>malvids</taxon>
        <taxon>Sapindales</taxon>
        <taxon>Sapindaceae</taxon>
        <taxon>Hippocastanoideae</taxon>
        <taxon>Acereae</taxon>
        <taxon>Dipteronia</taxon>
    </lineage>
</organism>
<dbReference type="AlphaFoldDB" id="A0AAD9XKW7"/>
<dbReference type="Proteomes" id="UP001280121">
    <property type="component" value="Unassembled WGS sequence"/>
</dbReference>
<comment type="caution">
    <text evidence="1">The sequence shown here is derived from an EMBL/GenBank/DDBJ whole genome shotgun (WGS) entry which is preliminary data.</text>
</comment>
<evidence type="ECO:0000313" key="2">
    <source>
        <dbReference type="Proteomes" id="UP001280121"/>
    </source>
</evidence>
<sequence length="159" mass="17528">MCVIYDKCLWSTLETKESSHSCFDVLEHVREPVADHDKVRLFISIIPNGRHPSHLPVAHLHRRFRDLRCSGVAAAILTPVDGYGCSPAALTPLVVAKSGRFVSGTNRSKTISSLRAIDSNPRMLLWLIAPIATELDGLCPRSAWQALPPRCLFVCVESA</sequence>